<dbReference type="Proteomes" id="UP001595937">
    <property type="component" value="Unassembled WGS sequence"/>
</dbReference>
<protein>
    <submittedName>
        <fullName evidence="1">Uncharacterized protein</fullName>
    </submittedName>
</protein>
<sequence length="145" mass="15213">MAVTFSEAAFDGVDVAEARFDVVGFAGSFFPEVGFEAEDFGAEDVEADDFAPEAFTVEDFAVEGFVVDDFVVDDVEEDVPAAPVERVRLGFAVVGASAVSVGPSAATAPPRVVVDRVDAPRPRRCAAARAISPARSVRAPRSRCG</sequence>
<evidence type="ECO:0000313" key="2">
    <source>
        <dbReference type="Proteomes" id="UP001595937"/>
    </source>
</evidence>
<keyword evidence="2" id="KW-1185">Reference proteome</keyword>
<proteinExistence type="predicted"/>
<dbReference type="GeneID" id="303296154"/>
<dbReference type="EMBL" id="JBHSLN010000025">
    <property type="protein sequence ID" value="MFC5298304.1"/>
    <property type="molecule type" value="Genomic_DNA"/>
</dbReference>
<accession>A0ABW0FJK1</accession>
<comment type="caution">
    <text evidence="1">The sequence shown here is derived from an EMBL/GenBank/DDBJ whole genome shotgun (WGS) entry which is preliminary data.</text>
</comment>
<dbReference type="RefSeq" id="WP_343922422.1">
    <property type="nucleotide sequence ID" value="NZ_BAAAIR010000016.1"/>
</dbReference>
<organism evidence="1 2">
    <name type="scientific">Brachybacterium tyrofermentans</name>
    <dbReference type="NCBI Taxonomy" id="47848"/>
    <lineage>
        <taxon>Bacteria</taxon>
        <taxon>Bacillati</taxon>
        <taxon>Actinomycetota</taxon>
        <taxon>Actinomycetes</taxon>
        <taxon>Micrococcales</taxon>
        <taxon>Dermabacteraceae</taxon>
        <taxon>Brachybacterium</taxon>
    </lineage>
</organism>
<gene>
    <name evidence="1" type="ORF">ACFPK8_12345</name>
</gene>
<reference evidence="2" key="1">
    <citation type="journal article" date="2019" name="Int. J. Syst. Evol. Microbiol.">
        <title>The Global Catalogue of Microorganisms (GCM) 10K type strain sequencing project: providing services to taxonomists for standard genome sequencing and annotation.</title>
        <authorList>
            <consortium name="The Broad Institute Genomics Platform"/>
            <consortium name="The Broad Institute Genome Sequencing Center for Infectious Disease"/>
            <person name="Wu L."/>
            <person name="Ma J."/>
        </authorList>
    </citation>
    <scope>NUCLEOTIDE SEQUENCE [LARGE SCALE GENOMIC DNA]</scope>
    <source>
        <strain evidence="2">CGMCC 1.16455</strain>
    </source>
</reference>
<evidence type="ECO:0000313" key="1">
    <source>
        <dbReference type="EMBL" id="MFC5298304.1"/>
    </source>
</evidence>
<name>A0ABW0FJK1_9MICO</name>